<dbReference type="OrthoDB" id="10047078at2759"/>
<organism evidence="4 5">
    <name type="scientific">Mollisia scopiformis</name>
    <name type="common">Conifer needle endophyte fungus</name>
    <name type="synonym">Phialocephala scopiformis</name>
    <dbReference type="NCBI Taxonomy" id="149040"/>
    <lineage>
        <taxon>Eukaryota</taxon>
        <taxon>Fungi</taxon>
        <taxon>Dikarya</taxon>
        <taxon>Ascomycota</taxon>
        <taxon>Pezizomycotina</taxon>
        <taxon>Leotiomycetes</taxon>
        <taxon>Helotiales</taxon>
        <taxon>Mollisiaceae</taxon>
        <taxon>Mollisia</taxon>
    </lineage>
</organism>
<dbReference type="PANTHER" id="PTHR42699:SF1">
    <property type="entry name" value="CYSTATHIONINE GAMMA-SYNTHASE-RELATED"/>
    <property type="match status" value="1"/>
</dbReference>
<evidence type="ECO:0000256" key="2">
    <source>
        <dbReference type="ARBA" id="ARBA00022898"/>
    </source>
</evidence>
<evidence type="ECO:0000256" key="3">
    <source>
        <dbReference type="RuleBase" id="RU362118"/>
    </source>
</evidence>
<dbReference type="AlphaFoldDB" id="A0A194X2C0"/>
<dbReference type="GO" id="GO:0003962">
    <property type="term" value="F:cystathionine gamma-synthase activity"/>
    <property type="evidence" value="ECO:0007669"/>
    <property type="project" value="TreeGrafter"/>
</dbReference>
<name>A0A194X2C0_MOLSC</name>
<dbReference type="EMBL" id="KQ947421">
    <property type="protein sequence ID" value="KUJ13977.1"/>
    <property type="molecule type" value="Genomic_DNA"/>
</dbReference>
<dbReference type="InterPro" id="IPR015422">
    <property type="entry name" value="PyrdxlP-dep_Trfase_small"/>
</dbReference>
<accession>A0A194X2C0</accession>
<dbReference type="GO" id="GO:0030170">
    <property type="term" value="F:pyridoxal phosphate binding"/>
    <property type="evidence" value="ECO:0007669"/>
    <property type="project" value="InterPro"/>
</dbReference>
<evidence type="ECO:0000313" key="5">
    <source>
        <dbReference type="Proteomes" id="UP000070700"/>
    </source>
</evidence>
<evidence type="ECO:0000313" key="4">
    <source>
        <dbReference type="EMBL" id="KUJ13977.1"/>
    </source>
</evidence>
<comment type="similarity">
    <text evidence="3">Belongs to the trans-sulfuration enzymes family.</text>
</comment>
<dbReference type="GeneID" id="28821855"/>
<comment type="cofactor">
    <cofactor evidence="1 3">
        <name>pyridoxal 5'-phosphate</name>
        <dbReference type="ChEBI" id="CHEBI:597326"/>
    </cofactor>
</comment>
<keyword evidence="2 3" id="KW-0663">Pyridoxal phosphate</keyword>
<dbReference type="PANTHER" id="PTHR42699">
    <property type="match status" value="1"/>
</dbReference>
<dbReference type="InterPro" id="IPR015424">
    <property type="entry name" value="PyrdxlP-dep_Trfase"/>
</dbReference>
<dbReference type="KEGG" id="psco:LY89DRAFT_651065"/>
<dbReference type="GO" id="GO:0019346">
    <property type="term" value="P:transsulfuration"/>
    <property type="evidence" value="ECO:0007669"/>
    <property type="project" value="InterPro"/>
</dbReference>
<dbReference type="STRING" id="149040.A0A194X2C0"/>
<dbReference type="Gene3D" id="3.40.640.10">
    <property type="entry name" value="Type I PLP-dependent aspartate aminotransferase-like (Major domain)"/>
    <property type="match status" value="1"/>
</dbReference>
<dbReference type="InterPro" id="IPR015421">
    <property type="entry name" value="PyrdxlP-dep_Trfase_major"/>
</dbReference>
<dbReference type="RefSeq" id="XP_018068332.1">
    <property type="nucleotide sequence ID" value="XM_018212129.1"/>
</dbReference>
<dbReference type="InterPro" id="IPR000277">
    <property type="entry name" value="Cys/Met-Metab_PyrdxlP-dep_enz"/>
</dbReference>
<gene>
    <name evidence="4" type="ORF">LY89DRAFT_651065</name>
</gene>
<protein>
    <submittedName>
        <fullName evidence="4">PLP-dependent transferase</fullName>
    </submittedName>
</protein>
<dbReference type="InterPro" id="IPR051750">
    <property type="entry name" value="Trans-sulfuration_enzymes"/>
</dbReference>
<evidence type="ECO:0000256" key="1">
    <source>
        <dbReference type="ARBA" id="ARBA00001933"/>
    </source>
</evidence>
<keyword evidence="4" id="KW-0808">Transferase</keyword>
<dbReference type="InParanoid" id="A0A194X2C0"/>
<keyword evidence="5" id="KW-1185">Reference proteome</keyword>
<dbReference type="Gene3D" id="3.90.1150.10">
    <property type="entry name" value="Aspartate Aminotransferase, domain 1"/>
    <property type="match status" value="1"/>
</dbReference>
<sequence>MVAEIETPAFGPIPPFAHHAITFHLPKWALALRFMEKDMTILQQLKAVYPRIMLHQDVKALIAKIVEKSETENQTCLPFPSQAAADECVAFATSEARGENRCKPEEISIRLFATKTIYLWTVFFPAPKAPAVIPFWQNSGTGISTRVAEQCMKEISDLKEISLWSGSPTTSIKQGPAHEILRDRISSLMNRAPAGPPRETQVSPEDVYLFQTGMSSIYTVHRYLTKKFNSRSVLFGFAFHSTPHVFEDFGPGSKFFGNGDAADLDALEAYLQDEAKEGRKIQALWTEFPSNPLLSVPDLGRLRELADQYEFFLIVDDTIASFCNVDLLGVADMVASSLTKSFSGYADVMGASAVLSPTAKRYEELKKLMADNYQNVVYEGDAEVLEKNSRNYIERSKVLNNNAKKLVEYLGNLAKDPKSSVAKVYYPNTSENLDAYKKYMRQPTQDFEPGYGCLFSVEMDTVEATSAFYDNLHVHQGPHLGAHLTLTIPYVKALYGKELDKVGEYGLNEKQLRVSVGLEDTEALIDVFRHALTFADGVKTKKEPEMLAMT</sequence>
<proteinExistence type="inferred from homology"/>
<dbReference type="SUPFAM" id="SSF53383">
    <property type="entry name" value="PLP-dependent transferases"/>
    <property type="match status" value="1"/>
</dbReference>
<reference evidence="4 5" key="1">
    <citation type="submission" date="2015-10" db="EMBL/GenBank/DDBJ databases">
        <title>Full genome of DAOMC 229536 Phialocephala scopiformis, a fungal endophyte of spruce producing the potent anti-insectan compound rugulosin.</title>
        <authorList>
            <consortium name="DOE Joint Genome Institute"/>
            <person name="Walker A.K."/>
            <person name="Frasz S.L."/>
            <person name="Seifert K.A."/>
            <person name="Miller J.D."/>
            <person name="Mondo S.J."/>
            <person name="Labutti K."/>
            <person name="Lipzen A."/>
            <person name="Dockter R."/>
            <person name="Kennedy M."/>
            <person name="Grigoriev I.V."/>
            <person name="Spatafora J.W."/>
        </authorList>
    </citation>
    <scope>NUCLEOTIDE SEQUENCE [LARGE SCALE GENOMIC DNA]</scope>
    <source>
        <strain evidence="4 5">CBS 120377</strain>
    </source>
</reference>
<dbReference type="Pfam" id="PF01053">
    <property type="entry name" value="Cys_Met_Meta_PP"/>
    <property type="match status" value="1"/>
</dbReference>
<dbReference type="Proteomes" id="UP000070700">
    <property type="component" value="Unassembled WGS sequence"/>
</dbReference>